<evidence type="ECO:0000313" key="8">
    <source>
        <dbReference type="Proteomes" id="UP000253868"/>
    </source>
</evidence>
<dbReference type="SMART" id="SM00382">
    <property type="entry name" value="AAA"/>
    <property type="match status" value="2"/>
</dbReference>
<dbReference type="CDD" id="cd03216">
    <property type="entry name" value="ABC_Carb_Monos_I"/>
    <property type="match status" value="1"/>
</dbReference>
<dbReference type="GO" id="GO:0005524">
    <property type="term" value="F:ATP binding"/>
    <property type="evidence" value="ECO:0007669"/>
    <property type="project" value="UniProtKB-KW"/>
</dbReference>
<keyword evidence="4 7" id="KW-0067">ATP-binding</keyword>
<feature type="domain" description="ABC transporter" evidence="6">
    <location>
        <begin position="14"/>
        <end position="250"/>
    </location>
</feature>
<dbReference type="KEGG" id="spad:DVK44_32480"/>
<dbReference type="Pfam" id="PF00005">
    <property type="entry name" value="ABC_tran"/>
    <property type="match status" value="2"/>
</dbReference>
<organism evidence="7 8">
    <name type="scientific">Streptomyces paludis</name>
    <dbReference type="NCBI Taxonomy" id="2282738"/>
    <lineage>
        <taxon>Bacteria</taxon>
        <taxon>Bacillati</taxon>
        <taxon>Actinomycetota</taxon>
        <taxon>Actinomycetes</taxon>
        <taxon>Kitasatosporales</taxon>
        <taxon>Streptomycetaceae</taxon>
        <taxon>Streptomyces</taxon>
    </lineage>
</organism>
<evidence type="ECO:0000256" key="2">
    <source>
        <dbReference type="ARBA" id="ARBA00022737"/>
    </source>
</evidence>
<dbReference type="AlphaFoldDB" id="A0A345HY79"/>
<dbReference type="InterPro" id="IPR003439">
    <property type="entry name" value="ABC_transporter-like_ATP-bd"/>
</dbReference>
<dbReference type="OrthoDB" id="7757085at2"/>
<keyword evidence="1" id="KW-0813">Transport</keyword>
<dbReference type="CDD" id="cd03215">
    <property type="entry name" value="ABC_Carb_Monos_II"/>
    <property type="match status" value="1"/>
</dbReference>
<dbReference type="GO" id="GO:0016887">
    <property type="term" value="F:ATP hydrolysis activity"/>
    <property type="evidence" value="ECO:0007669"/>
    <property type="project" value="InterPro"/>
</dbReference>
<evidence type="ECO:0000256" key="1">
    <source>
        <dbReference type="ARBA" id="ARBA00022448"/>
    </source>
</evidence>
<dbReference type="PANTHER" id="PTHR43790">
    <property type="entry name" value="CARBOHYDRATE TRANSPORT ATP-BINDING PROTEIN MG119-RELATED"/>
    <property type="match status" value="1"/>
</dbReference>
<gene>
    <name evidence="7" type="ORF">DVK44_32480</name>
</gene>
<dbReference type="InterPro" id="IPR017871">
    <property type="entry name" value="ABC_transporter-like_CS"/>
</dbReference>
<sequence length="538" mass="56851">MDSDGSIAAEPAMLECRELYKSFGGVPVLKGAGLTLRPGTVTALAGENGAGKSTMMKIASGQLRADRGVVHVRGEQLTPGDPKAAHRLGVAIVPQELASIDDMTVYENLFVGHETRTRLGLLDRQAMIAAARRALDVFEVGIEPTTRMSRLPVGLRQIVEIVKCTHRGAKVLLLDEPTSAIAKHEVDSLYTLVRRLRSTGVAVMYTTHKMEEMRALADRVVVLRDGVLVADRSMAEVSDDDIVTAMIGRDLESLFPAVRPPAAEPVLEVRDLRVTGSPEPTTLTVRAGEILGLAGLVGAGRTELLESIFGARPDDGGTVSVDGRPVARRTPAGSIRSGIAFVPEDRKGAGAVLTMSILDNATLPRLADFSIAGWLRNSARTSRIDTAMESVRLRSRGTGQSVGTLSGGNQQKVVIARWLTSDVRVLLLDEPTRGVDVGARSEIYRIIADLAAEGMAVVMASSDMPEILGLSHRALVLRGGAVAAELDRAQLDRADAQATIFRIAAGLADSGTTAAPDDPPAPPAADTPSPSPGKDDAS</sequence>
<reference evidence="8" key="1">
    <citation type="submission" date="2018-07" db="EMBL/GenBank/DDBJ databases">
        <authorList>
            <person name="Zhao J."/>
        </authorList>
    </citation>
    <scope>NUCLEOTIDE SEQUENCE [LARGE SCALE GENOMIC DNA]</scope>
    <source>
        <strain evidence="8">GSSD-12</strain>
    </source>
</reference>
<protein>
    <submittedName>
        <fullName evidence="7">Sugar ABC transporter ATP-binding protein</fullName>
    </submittedName>
</protein>
<dbReference type="EMBL" id="CP031194">
    <property type="protein sequence ID" value="AXG81653.1"/>
    <property type="molecule type" value="Genomic_DNA"/>
</dbReference>
<dbReference type="RefSeq" id="WP_114664194.1">
    <property type="nucleotide sequence ID" value="NZ_CP031194.1"/>
</dbReference>
<dbReference type="PANTHER" id="PTHR43790:SF9">
    <property type="entry name" value="GALACTOFURANOSE TRANSPORTER ATP-BINDING PROTEIN YTFR"/>
    <property type="match status" value="1"/>
</dbReference>
<evidence type="ECO:0000256" key="3">
    <source>
        <dbReference type="ARBA" id="ARBA00022741"/>
    </source>
</evidence>
<evidence type="ECO:0000313" key="7">
    <source>
        <dbReference type="EMBL" id="AXG81653.1"/>
    </source>
</evidence>
<evidence type="ECO:0000256" key="4">
    <source>
        <dbReference type="ARBA" id="ARBA00022840"/>
    </source>
</evidence>
<keyword evidence="2" id="KW-0677">Repeat</keyword>
<dbReference type="Proteomes" id="UP000253868">
    <property type="component" value="Chromosome"/>
</dbReference>
<name>A0A345HY79_9ACTN</name>
<dbReference type="InterPro" id="IPR050107">
    <property type="entry name" value="ABC_carbohydrate_import_ATPase"/>
</dbReference>
<evidence type="ECO:0000256" key="5">
    <source>
        <dbReference type="SAM" id="MobiDB-lite"/>
    </source>
</evidence>
<accession>A0A345HY79</accession>
<keyword evidence="8" id="KW-1185">Reference proteome</keyword>
<dbReference type="Gene3D" id="3.40.50.300">
    <property type="entry name" value="P-loop containing nucleotide triphosphate hydrolases"/>
    <property type="match status" value="2"/>
</dbReference>
<dbReference type="SUPFAM" id="SSF52540">
    <property type="entry name" value="P-loop containing nucleoside triphosphate hydrolases"/>
    <property type="match status" value="2"/>
</dbReference>
<keyword evidence="3" id="KW-0547">Nucleotide-binding</keyword>
<dbReference type="InterPro" id="IPR027417">
    <property type="entry name" value="P-loop_NTPase"/>
</dbReference>
<dbReference type="PROSITE" id="PS50893">
    <property type="entry name" value="ABC_TRANSPORTER_2"/>
    <property type="match status" value="2"/>
</dbReference>
<dbReference type="PROSITE" id="PS00211">
    <property type="entry name" value="ABC_TRANSPORTER_1"/>
    <property type="match status" value="1"/>
</dbReference>
<feature type="compositionally biased region" description="Pro residues" evidence="5">
    <location>
        <begin position="517"/>
        <end position="531"/>
    </location>
</feature>
<feature type="region of interest" description="Disordered" evidence="5">
    <location>
        <begin position="510"/>
        <end position="538"/>
    </location>
</feature>
<dbReference type="InterPro" id="IPR003593">
    <property type="entry name" value="AAA+_ATPase"/>
</dbReference>
<feature type="domain" description="ABC transporter" evidence="6">
    <location>
        <begin position="258"/>
        <end position="504"/>
    </location>
</feature>
<proteinExistence type="predicted"/>
<evidence type="ECO:0000259" key="6">
    <source>
        <dbReference type="PROSITE" id="PS50893"/>
    </source>
</evidence>